<gene>
    <name evidence="2" type="ORF">KP509_06G066600</name>
</gene>
<name>A0A8T2UTM6_CERRI</name>
<evidence type="ECO:0000256" key="1">
    <source>
        <dbReference type="SAM" id="MobiDB-lite"/>
    </source>
</evidence>
<protein>
    <submittedName>
        <fullName evidence="2">Uncharacterized protein</fullName>
    </submittedName>
</protein>
<organism evidence="2 3">
    <name type="scientific">Ceratopteris richardii</name>
    <name type="common">Triangle waterfern</name>
    <dbReference type="NCBI Taxonomy" id="49495"/>
    <lineage>
        <taxon>Eukaryota</taxon>
        <taxon>Viridiplantae</taxon>
        <taxon>Streptophyta</taxon>
        <taxon>Embryophyta</taxon>
        <taxon>Tracheophyta</taxon>
        <taxon>Polypodiopsida</taxon>
        <taxon>Polypodiidae</taxon>
        <taxon>Polypodiales</taxon>
        <taxon>Pteridineae</taxon>
        <taxon>Pteridaceae</taxon>
        <taxon>Parkerioideae</taxon>
        <taxon>Ceratopteris</taxon>
    </lineage>
</organism>
<keyword evidence="3" id="KW-1185">Reference proteome</keyword>
<reference evidence="2" key="1">
    <citation type="submission" date="2021-08" db="EMBL/GenBank/DDBJ databases">
        <title>WGS assembly of Ceratopteris richardii.</title>
        <authorList>
            <person name="Marchant D.B."/>
            <person name="Chen G."/>
            <person name="Jenkins J."/>
            <person name="Shu S."/>
            <person name="Leebens-Mack J."/>
            <person name="Grimwood J."/>
            <person name="Schmutz J."/>
            <person name="Soltis P."/>
            <person name="Soltis D."/>
            <person name="Chen Z.-H."/>
        </authorList>
    </citation>
    <scope>NUCLEOTIDE SEQUENCE</scope>
    <source>
        <strain evidence="2">Whitten #5841</strain>
        <tissue evidence="2">Leaf</tissue>
    </source>
</reference>
<dbReference type="AlphaFoldDB" id="A0A8T2UTM6"/>
<accession>A0A8T2UTM6</accession>
<comment type="caution">
    <text evidence="2">The sequence shown here is derived from an EMBL/GenBank/DDBJ whole genome shotgun (WGS) entry which is preliminary data.</text>
</comment>
<dbReference type="EMBL" id="CM035411">
    <property type="protein sequence ID" value="KAH7435479.1"/>
    <property type="molecule type" value="Genomic_DNA"/>
</dbReference>
<evidence type="ECO:0000313" key="2">
    <source>
        <dbReference type="EMBL" id="KAH7435479.1"/>
    </source>
</evidence>
<proteinExistence type="predicted"/>
<feature type="region of interest" description="Disordered" evidence="1">
    <location>
        <begin position="1"/>
        <end position="34"/>
    </location>
</feature>
<evidence type="ECO:0000313" key="3">
    <source>
        <dbReference type="Proteomes" id="UP000825935"/>
    </source>
</evidence>
<feature type="compositionally biased region" description="Basic residues" evidence="1">
    <location>
        <begin position="20"/>
        <end position="34"/>
    </location>
</feature>
<sequence>MFSSISGEGSRTRRDQIRSSCKHRGRAQRKRGDRHRCIKQQIVHFHCASLWTDRHHQYVSESHIHKINNTADTRVLRA</sequence>
<dbReference type="Proteomes" id="UP000825935">
    <property type="component" value="Chromosome 6"/>
</dbReference>